<organism evidence="2 3">
    <name type="scientific">Rotaria socialis</name>
    <dbReference type="NCBI Taxonomy" id="392032"/>
    <lineage>
        <taxon>Eukaryota</taxon>
        <taxon>Metazoa</taxon>
        <taxon>Spiralia</taxon>
        <taxon>Gnathifera</taxon>
        <taxon>Rotifera</taxon>
        <taxon>Eurotatoria</taxon>
        <taxon>Bdelloidea</taxon>
        <taxon>Philodinida</taxon>
        <taxon>Philodinidae</taxon>
        <taxon>Rotaria</taxon>
    </lineage>
</organism>
<dbReference type="Pfam" id="PF20262">
    <property type="entry name" value="UNC80_C"/>
    <property type="match status" value="2"/>
</dbReference>
<evidence type="ECO:0000259" key="1">
    <source>
        <dbReference type="Pfam" id="PF20262"/>
    </source>
</evidence>
<feature type="domain" description="Protein UNC80 C-terminal" evidence="1">
    <location>
        <begin position="101"/>
        <end position="178"/>
    </location>
</feature>
<dbReference type="GO" id="GO:0055080">
    <property type="term" value="P:monoatomic cation homeostasis"/>
    <property type="evidence" value="ECO:0007669"/>
    <property type="project" value="TreeGrafter"/>
</dbReference>
<name>A0A817WA14_9BILA</name>
<dbReference type="GO" id="GO:0034703">
    <property type="term" value="C:cation channel complex"/>
    <property type="evidence" value="ECO:0007669"/>
    <property type="project" value="TreeGrafter"/>
</dbReference>
<dbReference type="PANTHER" id="PTHR31781">
    <property type="entry name" value="UNC80"/>
    <property type="match status" value="1"/>
</dbReference>
<feature type="domain" description="Protein UNC80 C-terminal" evidence="1">
    <location>
        <begin position="7"/>
        <end position="91"/>
    </location>
</feature>
<dbReference type="EMBL" id="CAJNYU010000357">
    <property type="protein sequence ID" value="CAF3353050.1"/>
    <property type="molecule type" value="Genomic_DNA"/>
</dbReference>
<sequence>MDGKTTTTTWDITVFLNVTNGTFILHREDVAMLRFYLAAYISTTKHFRHIFATNGHPLIMLTFLRVYSNIQLNPMLKRSIKYYCRYCFYITSYTIYITNHYDDTIFTVLNCIDFCVTVVAYVPNSTRSLQLLDVIDLSLPKHLEYLKDRTNKNNSKNHDREELKIIEKLSTTIKKTVFSGCIALVLKENISESSHSVPRLHALAFPNIFSRAVIKLVERYLLTIKLESTKFKSINW</sequence>
<dbReference type="PANTHER" id="PTHR31781:SF1">
    <property type="entry name" value="PROTEIN UNC-80 HOMOLOG"/>
    <property type="match status" value="1"/>
</dbReference>
<dbReference type="GO" id="GO:0005261">
    <property type="term" value="F:monoatomic cation channel activity"/>
    <property type="evidence" value="ECO:0007669"/>
    <property type="project" value="TreeGrafter"/>
</dbReference>
<dbReference type="GO" id="GO:0030424">
    <property type="term" value="C:axon"/>
    <property type="evidence" value="ECO:0007669"/>
    <property type="project" value="TreeGrafter"/>
</dbReference>
<evidence type="ECO:0000313" key="2">
    <source>
        <dbReference type="EMBL" id="CAF3353050.1"/>
    </source>
</evidence>
<accession>A0A817WA14</accession>
<dbReference type="Proteomes" id="UP000663869">
    <property type="component" value="Unassembled WGS sequence"/>
</dbReference>
<dbReference type="AlphaFoldDB" id="A0A817WA14"/>
<comment type="caution">
    <text evidence="2">The sequence shown here is derived from an EMBL/GenBank/DDBJ whole genome shotgun (WGS) entry which is preliminary data.</text>
</comment>
<proteinExistence type="predicted"/>
<protein>
    <recommendedName>
        <fullName evidence="1">Protein UNC80 C-terminal domain-containing protein</fullName>
    </recommendedName>
</protein>
<gene>
    <name evidence="2" type="ORF">FME351_LOCUS4688</name>
</gene>
<reference evidence="2" key="1">
    <citation type="submission" date="2021-02" db="EMBL/GenBank/DDBJ databases">
        <authorList>
            <person name="Nowell W R."/>
        </authorList>
    </citation>
    <scope>NUCLEOTIDE SEQUENCE</scope>
</reference>
<evidence type="ECO:0000313" key="3">
    <source>
        <dbReference type="Proteomes" id="UP000663869"/>
    </source>
</evidence>
<dbReference type="InterPro" id="IPR046460">
    <property type="entry name" value="UNC80_C"/>
</dbReference>